<dbReference type="Proteomes" id="UP001259803">
    <property type="component" value="Unassembled WGS sequence"/>
</dbReference>
<protein>
    <submittedName>
        <fullName evidence="2">Metallophosphoesterase family protein</fullName>
        <ecNumber evidence="2">3.1.-.-</ecNumber>
    </submittedName>
</protein>
<keyword evidence="3" id="KW-1185">Reference proteome</keyword>
<dbReference type="PANTHER" id="PTHR42850:SF4">
    <property type="entry name" value="ZINC-DEPENDENT ENDOPOLYPHOSPHATASE"/>
    <property type="match status" value="1"/>
</dbReference>
<dbReference type="PANTHER" id="PTHR42850">
    <property type="entry name" value="METALLOPHOSPHOESTERASE"/>
    <property type="match status" value="1"/>
</dbReference>
<dbReference type="Pfam" id="PF00149">
    <property type="entry name" value="Metallophos"/>
    <property type="match status" value="1"/>
</dbReference>
<evidence type="ECO:0000313" key="2">
    <source>
        <dbReference type="EMBL" id="MDT0574628.1"/>
    </source>
</evidence>
<accession>A0ABU2ZDE9</accession>
<keyword evidence="2" id="KW-0378">Hydrolase</keyword>
<evidence type="ECO:0000259" key="1">
    <source>
        <dbReference type="Pfam" id="PF00149"/>
    </source>
</evidence>
<sequence>MQPSQLCVPDGQRVYAIGDVHGRLDLFRKMINAIEADNHARSPAEVTVILLGDLIDRGPDSAGVIRLARQWSERRDVRLLLGNHEEMFLGALASPDLLRHFLRIGGRETVESYGLPNAAFDLPADEICDMLVELVPPSDIAFLEAMEDQIRIGDYLFVHAGIRPGVTPEQQETGDLRWIREPFLSHRQPHGFCVVHGHTISDEVEQVPSADHPYRIGIDTGAYATGRLTAIGLQGSDRWFMETAVPQG</sequence>
<organism evidence="2 3">
    <name type="scientific">Croceicoccus esteveae</name>
    <dbReference type="NCBI Taxonomy" id="3075597"/>
    <lineage>
        <taxon>Bacteria</taxon>
        <taxon>Pseudomonadati</taxon>
        <taxon>Pseudomonadota</taxon>
        <taxon>Alphaproteobacteria</taxon>
        <taxon>Sphingomonadales</taxon>
        <taxon>Erythrobacteraceae</taxon>
        <taxon>Croceicoccus</taxon>
    </lineage>
</organism>
<proteinExistence type="predicted"/>
<dbReference type="GO" id="GO:0016787">
    <property type="term" value="F:hydrolase activity"/>
    <property type="evidence" value="ECO:0007669"/>
    <property type="project" value="UniProtKB-KW"/>
</dbReference>
<dbReference type="InterPro" id="IPR050126">
    <property type="entry name" value="Ap4A_hydrolase"/>
</dbReference>
<gene>
    <name evidence="2" type="ORF">RM533_00355</name>
</gene>
<dbReference type="InterPro" id="IPR029052">
    <property type="entry name" value="Metallo-depent_PP-like"/>
</dbReference>
<dbReference type="Gene3D" id="3.60.21.10">
    <property type="match status" value="1"/>
</dbReference>
<name>A0ABU2ZDE9_9SPHN</name>
<dbReference type="RefSeq" id="WP_311339205.1">
    <property type="nucleotide sequence ID" value="NZ_JAVRHS010000001.1"/>
</dbReference>
<evidence type="ECO:0000313" key="3">
    <source>
        <dbReference type="Proteomes" id="UP001259803"/>
    </source>
</evidence>
<dbReference type="EC" id="3.1.-.-" evidence="2"/>
<dbReference type="SUPFAM" id="SSF56300">
    <property type="entry name" value="Metallo-dependent phosphatases"/>
    <property type="match status" value="1"/>
</dbReference>
<reference evidence="2 3" key="1">
    <citation type="submission" date="2023-09" db="EMBL/GenBank/DDBJ databases">
        <authorList>
            <person name="Rey-Velasco X."/>
        </authorList>
    </citation>
    <scope>NUCLEOTIDE SEQUENCE [LARGE SCALE GENOMIC DNA]</scope>
    <source>
        <strain evidence="2 3">F390</strain>
    </source>
</reference>
<dbReference type="CDD" id="cd00144">
    <property type="entry name" value="MPP_PPP_family"/>
    <property type="match status" value="1"/>
</dbReference>
<feature type="domain" description="Calcineurin-like phosphoesterase" evidence="1">
    <location>
        <begin position="13"/>
        <end position="204"/>
    </location>
</feature>
<comment type="caution">
    <text evidence="2">The sequence shown here is derived from an EMBL/GenBank/DDBJ whole genome shotgun (WGS) entry which is preliminary data.</text>
</comment>
<dbReference type="InterPro" id="IPR004843">
    <property type="entry name" value="Calcineurin-like_PHP"/>
</dbReference>
<dbReference type="EMBL" id="JAVRHS010000001">
    <property type="protein sequence ID" value="MDT0574628.1"/>
    <property type="molecule type" value="Genomic_DNA"/>
</dbReference>